<evidence type="ECO:0008006" key="3">
    <source>
        <dbReference type="Google" id="ProtNLM"/>
    </source>
</evidence>
<dbReference type="PANTHER" id="PTHR42060">
    <property type="entry name" value="NHL REPEAT-CONTAINING PROTEIN-RELATED"/>
    <property type="match status" value="1"/>
</dbReference>
<dbReference type="PANTHER" id="PTHR42060:SF1">
    <property type="entry name" value="NHL REPEAT-CONTAINING PROTEIN"/>
    <property type="match status" value="1"/>
</dbReference>
<feature type="non-terminal residue" evidence="1">
    <location>
        <position position="1"/>
    </location>
</feature>
<keyword evidence="2" id="KW-1185">Reference proteome</keyword>
<name>A0A6A4H7Y5_9AGAR</name>
<accession>A0A6A4H7Y5</accession>
<proteinExistence type="predicted"/>
<protein>
    <recommendedName>
        <fullName evidence="3">Calcium-dependent phosphotriesterase</fullName>
    </recommendedName>
</protein>
<evidence type="ECO:0000313" key="1">
    <source>
        <dbReference type="EMBL" id="KAE9393906.1"/>
    </source>
</evidence>
<dbReference type="EMBL" id="ML769561">
    <property type="protein sequence ID" value="KAE9393906.1"/>
    <property type="molecule type" value="Genomic_DNA"/>
</dbReference>
<dbReference type="InterPro" id="IPR052998">
    <property type="entry name" value="Hetero-Diels-Alderase-like"/>
</dbReference>
<dbReference type="InterPro" id="IPR011042">
    <property type="entry name" value="6-blade_b-propeller_TolB-like"/>
</dbReference>
<dbReference type="AlphaFoldDB" id="A0A6A4H7Y5"/>
<gene>
    <name evidence="1" type="ORF">BT96DRAFT_1049387</name>
</gene>
<evidence type="ECO:0000313" key="2">
    <source>
        <dbReference type="Proteomes" id="UP000799118"/>
    </source>
</evidence>
<reference evidence="1" key="1">
    <citation type="journal article" date="2019" name="Environ. Microbiol.">
        <title>Fungal ecological strategies reflected in gene transcription - a case study of two litter decomposers.</title>
        <authorList>
            <person name="Barbi F."/>
            <person name="Kohler A."/>
            <person name="Barry K."/>
            <person name="Baskaran P."/>
            <person name="Daum C."/>
            <person name="Fauchery L."/>
            <person name="Ihrmark K."/>
            <person name="Kuo A."/>
            <person name="LaButti K."/>
            <person name="Lipzen A."/>
            <person name="Morin E."/>
            <person name="Grigoriev I.V."/>
            <person name="Henrissat B."/>
            <person name="Lindahl B."/>
            <person name="Martin F."/>
        </authorList>
    </citation>
    <scope>NUCLEOTIDE SEQUENCE</scope>
    <source>
        <strain evidence="1">JB14</strain>
    </source>
</reference>
<organism evidence="1 2">
    <name type="scientific">Gymnopus androsaceus JB14</name>
    <dbReference type="NCBI Taxonomy" id="1447944"/>
    <lineage>
        <taxon>Eukaryota</taxon>
        <taxon>Fungi</taxon>
        <taxon>Dikarya</taxon>
        <taxon>Basidiomycota</taxon>
        <taxon>Agaricomycotina</taxon>
        <taxon>Agaricomycetes</taxon>
        <taxon>Agaricomycetidae</taxon>
        <taxon>Agaricales</taxon>
        <taxon>Marasmiineae</taxon>
        <taxon>Omphalotaceae</taxon>
        <taxon>Gymnopus</taxon>
    </lineage>
</organism>
<dbReference type="Gene3D" id="2.120.10.30">
    <property type="entry name" value="TolB, C-terminal domain"/>
    <property type="match status" value="1"/>
</dbReference>
<sequence>VETIYHFNSSISLETLAVRESGEVMVALDNFPIIYQIEPDSIHGSVRHIHTFEGCLVAHGIVEVEHDQFYVACSNLSVWTHVDVLGSPIILHLVKPACAKPGRLQHPARVDEVAHFPNSRIFTGMDVISKEKGLIYVGDSPLGIINILNVKTGHYFMAINNSLTTVQPIDSTSGVYGIHLFQPKNNSTKYLYFSNWQEALIARIPIHPNTGLPLGEPEVVVTNLTSVAEFALDEEGNIFAASFTLNQYVRIDHETKEVLVLAGDPDIDTYTQPLSVAFGRTESDKGDLYAVNNGGFTELHNVGAALFRLKLGDLAVV</sequence>
<dbReference type="OrthoDB" id="2896642at2759"/>
<dbReference type="Proteomes" id="UP000799118">
    <property type="component" value="Unassembled WGS sequence"/>
</dbReference>
<dbReference type="SUPFAM" id="SSF63829">
    <property type="entry name" value="Calcium-dependent phosphotriesterase"/>
    <property type="match status" value="1"/>
</dbReference>